<dbReference type="AlphaFoldDB" id="A0AAV1P7I2"/>
<evidence type="ECO:0000313" key="2">
    <source>
        <dbReference type="EMBL" id="CAK6967586.1"/>
    </source>
</evidence>
<comment type="caution">
    <text evidence="2">The sequence shown here is derived from an EMBL/GenBank/DDBJ whole genome shotgun (WGS) entry which is preliminary data.</text>
</comment>
<dbReference type="Gene3D" id="3.30.70.1820">
    <property type="entry name" value="L1 transposable element, RRM domain"/>
    <property type="match status" value="1"/>
</dbReference>
<evidence type="ECO:0000313" key="3">
    <source>
        <dbReference type="Proteomes" id="UP001314229"/>
    </source>
</evidence>
<dbReference type="Pfam" id="PF14966">
    <property type="entry name" value="DNA_repr_REX1B"/>
    <property type="match status" value="1"/>
</dbReference>
<dbReference type="InterPro" id="IPR004244">
    <property type="entry name" value="Transposase_22"/>
</dbReference>
<organism evidence="2 3">
    <name type="scientific">Scomber scombrus</name>
    <name type="common">Atlantic mackerel</name>
    <name type="synonym">Scomber vernalis</name>
    <dbReference type="NCBI Taxonomy" id="13677"/>
    <lineage>
        <taxon>Eukaryota</taxon>
        <taxon>Metazoa</taxon>
        <taxon>Chordata</taxon>
        <taxon>Craniata</taxon>
        <taxon>Vertebrata</taxon>
        <taxon>Euteleostomi</taxon>
        <taxon>Actinopterygii</taxon>
        <taxon>Neopterygii</taxon>
        <taxon>Teleostei</taxon>
        <taxon>Neoteleostei</taxon>
        <taxon>Acanthomorphata</taxon>
        <taxon>Pelagiaria</taxon>
        <taxon>Scombriformes</taxon>
        <taxon>Scombridae</taxon>
        <taxon>Scomber</taxon>
    </lineage>
</organism>
<dbReference type="PANTHER" id="PTHR11505">
    <property type="entry name" value="L1 TRANSPOSABLE ELEMENT-RELATED"/>
    <property type="match status" value="1"/>
</dbReference>
<keyword evidence="1" id="KW-0175">Coiled coil</keyword>
<dbReference type="InterPro" id="IPR039491">
    <property type="entry name" value="REX1-B"/>
</dbReference>
<protein>
    <submittedName>
        <fullName evidence="2">LINE-1 retrotransposable element ORF1 protein</fullName>
    </submittedName>
</protein>
<dbReference type="Proteomes" id="UP001314229">
    <property type="component" value="Unassembled WGS sequence"/>
</dbReference>
<feature type="coiled-coil region" evidence="1">
    <location>
        <begin position="68"/>
        <end position="109"/>
    </location>
</feature>
<gene>
    <name evidence="2" type="ORF">FSCOSCO3_A027243</name>
</gene>
<accession>A0AAV1P7I2</accession>
<name>A0AAV1P7I2_SCOSC</name>
<sequence>MANVEDSLTLTSLVQELDKHRASLTAELKKNLSASLDTSLMPIQTLLETISAVLDSHSQKITTIEGTLTAHSDELAELTTRVGQLEKANAALTSKTEDLENRCRRQNLRIVSLPEGLEGGSPVEFISRLLQTVIENDVFPEPPELDRAHRTLAPKPAAG</sequence>
<evidence type="ECO:0000256" key="1">
    <source>
        <dbReference type="SAM" id="Coils"/>
    </source>
</evidence>
<keyword evidence="3" id="KW-1185">Reference proteome</keyword>
<proteinExistence type="predicted"/>
<reference evidence="2 3" key="1">
    <citation type="submission" date="2024-01" db="EMBL/GenBank/DDBJ databases">
        <authorList>
            <person name="Alioto T."/>
            <person name="Alioto T."/>
            <person name="Gomez Garrido J."/>
        </authorList>
    </citation>
    <scope>NUCLEOTIDE SEQUENCE [LARGE SCALE GENOMIC DNA]</scope>
</reference>
<dbReference type="EMBL" id="CAWUFR010000106">
    <property type="protein sequence ID" value="CAK6967586.1"/>
    <property type="molecule type" value="Genomic_DNA"/>
</dbReference>